<feature type="coiled-coil region" evidence="1">
    <location>
        <begin position="328"/>
        <end position="362"/>
    </location>
</feature>
<dbReference type="AlphaFoldDB" id="A0A5N6L3D5"/>
<dbReference type="EMBL" id="VIBQ01000076">
    <property type="protein sequence ID" value="KAB8627233.1"/>
    <property type="molecule type" value="Genomic_DNA"/>
</dbReference>
<gene>
    <name evidence="2" type="ORF">FH972_026066</name>
</gene>
<keyword evidence="1" id="KW-0175">Coiled coil</keyword>
<organism evidence="2 3">
    <name type="scientific">Carpinus fangiana</name>
    <dbReference type="NCBI Taxonomy" id="176857"/>
    <lineage>
        <taxon>Eukaryota</taxon>
        <taxon>Viridiplantae</taxon>
        <taxon>Streptophyta</taxon>
        <taxon>Embryophyta</taxon>
        <taxon>Tracheophyta</taxon>
        <taxon>Spermatophyta</taxon>
        <taxon>Magnoliopsida</taxon>
        <taxon>eudicotyledons</taxon>
        <taxon>Gunneridae</taxon>
        <taxon>Pentapetalae</taxon>
        <taxon>rosids</taxon>
        <taxon>fabids</taxon>
        <taxon>Fagales</taxon>
        <taxon>Betulaceae</taxon>
        <taxon>Carpinus</taxon>
    </lineage>
</organism>
<evidence type="ECO:0000256" key="1">
    <source>
        <dbReference type="SAM" id="Coils"/>
    </source>
</evidence>
<reference evidence="2 3" key="1">
    <citation type="submission" date="2019-06" db="EMBL/GenBank/DDBJ databases">
        <title>A chromosomal-level reference genome of Carpinus fangiana (Coryloideae, Betulaceae).</title>
        <authorList>
            <person name="Yang X."/>
            <person name="Wang Z."/>
            <person name="Zhang L."/>
            <person name="Hao G."/>
            <person name="Liu J."/>
            <person name="Yang Y."/>
        </authorList>
    </citation>
    <scope>NUCLEOTIDE SEQUENCE [LARGE SCALE GENOMIC DNA]</scope>
    <source>
        <strain evidence="2">Cfa_2016G</strain>
        <tissue evidence="2">Leaf</tissue>
    </source>
</reference>
<evidence type="ECO:0000313" key="3">
    <source>
        <dbReference type="Proteomes" id="UP000327013"/>
    </source>
</evidence>
<protein>
    <submittedName>
        <fullName evidence="2">Uncharacterized protein</fullName>
    </submittedName>
</protein>
<proteinExistence type="predicted"/>
<accession>A0A5N6L3D5</accession>
<name>A0A5N6L3D5_9ROSI</name>
<dbReference type="Proteomes" id="UP000327013">
    <property type="component" value="Unassembled WGS sequence"/>
</dbReference>
<comment type="caution">
    <text evidence="2">The sequence shown here is derived from an EMBL/GenBank/DDBJ whole genome shotgun (WGS) entry which is preliminary data.</text>
</comment>
<dbReference type="OrthoDB" id="2562743at2759"/>
<keyword evidence="3" id="KW-1185">Reference proteome</keyword>
<evidence type="ECO:0000313" key="2">
    <source>
        <dbReference type="EMBL" id="KAB8627233.1"/>
    </source>
</evidence>
<sequence length="368" mass="41975">MASKISLQEAATKQVELLELLRTRNNAATASAILILEDRLDAIRLDMAKQSEVISGYDKQIYGRAKSDKSLASSLRRLTLTFARKMPDPKPQTHSKDLSEQELSDIHQQRDEAVAVRNCMFHELKAVEDEKKILTADKTRQDGAKEALDALYESAFDGPTPELPGEDELEAKYKVSQQHAEQASRDASLTKQVHGCMANTVRVMTDANQTMSAVNKLRDQSQSAVSKQAKKDMWRLDAQYRMGTNEARKHMKLVEYYYAQAAHTQNDPDIIPEDPFTAPEGMQIRDESIKIAQETPDDVVKLIEGQKEIHRFMTEFFASKLLDQKRRLDEAERVETEALEGLEQVRKELLALRREYLEELSQKPRPTW</sequence>